<dbReference type="AlphaFoldDB" id="A0AAN5CYV7"/>
<reference evidence="6" key="1">
    <citation type="submission" date="2022-10" db="EMBL/GenBank/DDBJ databases">
        <title>Genome assembly of Pristionchus species.</title>
        <authorList>
            <person name="Yoshida K."/>
            <person name="Sommer R.J."/>
        </authorList>
    </citation>
    <scope>NUCLEOTIDE SEQUENCE [LARGE SCALE GENOMIC DNA]</scope>
    <source>
        <strain evidence="6">RS5460</strain>
    </source>
</reference>
<dbReference type="SUPFAM" id="SSF50044">
    <property type="entry name" value="SH3-domain"/>
    <property type="match status" value="2"/>
</dbReference>
<dbReference type="InterPro" id="IPR036028">
    <property type="entry name" value="SH3-like_dom_sf"/>
</dbReference>
<dbReference type="InterPro" id="IPR050384">
    <property type="entry name" value="Endophilin_SH3RF"/>
</dbReference>
<keyword evidence="6" id="KW-1185">Reference proteome</keyword>
<protein>
    <recommendedName>
        <fullName evidence="4">SH3 domain-containing protein</fullName>
    </recommendedName>
</protein>
<dbReference type="Proteomes" id="UP001328107">
    <property type="component" value="Unassembled WGS sequence"/>
</dbReference>
<dbReference type="CDD" id="cd11875">
    <property type="entry name" value="SH3_CD2AP-like_3"/>
    <property type="match status" value="1"/>
</dbReference>
<feature type="compositionally biased region" description="Polar residues" evidence="3">
    <location>
        <begin position="433"/>
        <end position="442"/>
    </location>
</feature>
<accession>A0AAN5CYV7</accession>
<feature type="domain" description="SH3" evidence="4">
    <location>
        <begin position="161"/>
        <end position="222"/>
    </location>
</feature>
<feature type="compositionally biased region" description="Low complexity" evidence="3">
    <location>
        <begin position="286"/>
        <end position="301"/>
    </location>
</feature>
<evidence type="ECO:0000259" key="4">
    <source>
        <dbReference type="PROSITE" id="PS50002"/>
    </source>
</evidence>
<dbReference type="InterPro" id="IPR001452">
    <property type="entry name" value="SH3_domain"/>
</dbReference>
<feature type="compositionally biased region" description="Pro residues" evidence="3">
    <location>
        <begin position="276"/>
        <end position="285"/>
    </location>
</feature>
<feature type="region of interest" description="Disordered" evidence="3">
    <location>
        <begin position="374"/>
        <end position="443"/>
    </location>
</feature>
<dbReference type="PRINTS" id="PR00452">
    <property type="entry name" value="SH3DOMAIN"/>
</dbReference>
<name>A0AAN5CYV7_9BILA</name>
<dbReference type="Pfam" id="PF00018">
    <property type="entry name" value="SH3_1"/>
    <property type="match status" value="1"/>
</dbReference>
<dbReference type="PANTHER" id="PTHR14167">
    <property type="entry name" value="SH3 DOMAIN-CONTAINING"/>
    <property type="match status" value="1"/>
</dbReference>
<dbReference type="PANTHER" id="PTHR14167:SF92">
    <property type="entry name" value="CIN85 AND CD2AP RELATED, ISOFORM J"/>
    <property type="match status" value="1"/>
</dbReference>
<feature type="compositionally biased region" description="Low complexity" evidence="3">
    <location>
        <begin position="245"/>
        <end position="257"/>
    </location>
</feature>
<evidence type="ECO:0000256" key="3">
    <source>
        <dbReference type="SAM" id="MobiDB-lite"/>
    </source>
</evidence>
<proteinExistence type="predicted"/>
<dbReference type="Pfam" id="PF07653">
    <property type="entry name" value="SH3_2"/>
    <property type="match status" value="1"/>
</dbReference>
<feature type="region of interest" description="Disordered" evidence="3">
    <location>
        <begin position="457"/>
        <end position="515"/>
    </location>
</feature>
<feature type="region of interest" description="Disordered" evidence="3">
    <location>
        <begin position="137"/>
        <end position="158"/>
    </location>
</feature>
<dbReference type="EMBL" id="BTRK01000005">
    <property type="protein sequence ID" value="GMR53493.1"/>
    <property type="molecule type" value="Genomic_DNA"/>
</dbReference>
<feature type="compositionally biased region" description="Polar residues" evidence="3">
    <location>
        <begin position="492"/>
        <end position="515"/>
    </location>
</feature>
<feature type="compositionally biased region" description="Basic and acidic residues" evidence="3">
    <location>
        <begin position="336"/>
        <end position="346"/>
    </location>
</feature>
<evidence type="ECO:0000256" key="2">
    <source>
        <dbReference type="PROSITE-ProRule" id="PRU00192"/>
    </source>
</evidence>
<dbReference type="Gene3D" id="2.30.30.40">
    <property type="entry name" value="SH3 Domains"/>
    <property type="match status" value="2"/>
</dbReference>
<comment type="caution">
    <text evidence="5">The sequence shown here is derived from an EMBL/GenBank/DDBJ whole genome shotgun (WGS) entry which is preliminary data.</text>
</comment>
<dbReference type="GO" id="GO:0007015">
    <property type="term" value="P:actin filament organization"/>
    <property type="evidence" value="ECO:0007669"/>
    <property type="project" value="TreeGrafter"/>
</dbReference>
<feature type="domain" description="SH3" evidence="4">
    <location>
        <begin position="31"/>
        <end position="92"/>
    </location>
</feature>
<feature type="region of interest" description="Disordered" evidence="3">
    <location>
        <begin position="226"/>
        <end position="348"/>
    </location>
</feature>
<feature type="non-terminal residue" evidence="5">
    <location>
        <position position="1"/>
    </location>
</feature>
<dbReference type="SMART" id="SM00326">
    <property type="entry name" value="SH3"/>
    <property type="match status" value="2"/>
</dbReference>
<dbReference type="PROSITE" id="PS50002">
    <property type="entry name" value="SH3"/>
    <property type="match status" value="2"/>
</dbReference>
<organism evidence="5 6">
    <name type="scientific">Pristionchus mayeri</name>
    <dbReference type="NCBI Taxonomy" id="1317129"/>
    <lineage>
        <taxon>Eukaryota</taxon>
        <taxon>Metazoa</taxon>
        <taxon>Ecdysozoa</taxon>
        <taxon>Nematoda</taxon>
        <taxon>Chromadorea</taxon>
        <taxon>Rhabditida</taxon>
        <taxon>Rhabditina</taxon>
        <taxon>Diplogasteromorpha</taxon>
        <taxon>Diplogasteroidea</taxon>
        <taxon>Neodiplogasteridae</taxon>
        <taxon>Pristionchus</taxon>
    </lineage>
</organism>
<evidence type="ECO:0000256" key="1">
    <source>
        <dbReference type="ARBA" id="ARBA00022443"/>
    </source>
</evidence>
<keyword evidence="1 2" id="KW-0728">SH3 domain</keyword>
<evidence type="ECO:0000313" key="6">
    <source>
        <dbReference type="Proteomes" id="UP001328107"/>
    </source>
</evidence>
<gene>
    <name evidence="5" type="ORF">PMAYCL1PPCAC_23688</name>
</gene>
<feature type="compositionally biased region" description="Low complexity" evidence="3">
    <location>
        <begin position="142"/>
        <end position="156"/>
    </location>
</feature>
<sequence length="543" mass="58169">IQSEVPMAGSVAQMVKRMSKVEDPVMKMADSKKQLHIVVYEYKAAQMDELDMEVNDIIEIMKTVEDGWNRGKNERTGQIGMYPTNYCEVYRSKGGLVSCGVNKTYVSLKKTEGSSQGEVPAAIKRISGMEGLLRGREENAQSSPTSFPSISSSPPTIKEETDKEFARVTFDYEAQHEDELSLKVGQIVWVVNKRTTDSGWYEGEVDGRRGLFPDNFVTLMKSSNGTGSLSVSSGGSGHALPPPTLSSSTSSLTNPPSGRVNEKPPASLPGAVSVMPLPPQVPAKPPKTVGGVVSGGSTSTSMGNGIPAWKRTTTPPFIPPPSTPSNTLPVTAPSSTREEEKEKEGVKPALSSFKDKQANLLASLNISSLNPSIPRPNGAISKSSTRIDEEGVASDNGELSSKETPLLSHPTKNRPKVPSGVRRPLSMFPPRTSDMTGSTSKELMSRSEMVVSEHAAPIGTSTSLSPSALPVSPPLKEKENAPSLVSSSRSSAVTPTPIFSSNHPSVSPPLDSNSSQWVSRSEYNLLLAKVSLLEERLTLLERH</sequence>
<dbReference type="GO" id="GO:0016477">
    <property type="term" value="P:cell migration"/>
    <property type="evidence" value="ECO:0007669"/>
    <property type="project" value="TreeGrafter"/>
</dbReference>
<evidence type="ECO:0000313" key="5">
    <source>
        <dbReference type="EMBL" id="GMR53493.1"/>
    </source>
</evidence>